<dbReference type="Gene3D" id="3.40.50.12780">
    <property type="entry name" value="N-terminal domain of ligase-like"/>
    <property type="match status" value="1"/>
</dbReference>
<dbReference type="Proteomes" id="UP000549971">
    <property type="component" value="Unassembled WGS sequence"/>
</dbReference>
<gene>
    <name evidence="3" type="ORF">HDA39_004843</name>
</gene>
<evidence type="ECO:0000259" key="2">
    <source>
        <dbReference type="Pfam" id="PF00501"/>
    </source>
</evidence>
<dbReference type="PANTHER" id="PTHR43352">
    <property type="entry name" value="ACETYL-COA SYNTHETASE"/>
    <property type="match status" value="1"/>
</dbReference>
<dbReference type="Gene3D" id="3.30.300.30">
    <property type="match status" value="1"/>
</dbReference>
<keyword evidence="1 3" id="KW-0436">Ligase</keyword>
<dbReference type="PANTHER" id="PTHR43352:SF1">
    <property type="entry name" value="ANTHRANILATE--COA LIGASE"/>
    <property type="match status" value="1"/>
</dbReference>
<proteinExistence type="predicted"/>
<dbReference type="GO" id="GO:0016878">
    <property type="term" value="F:acid-thiol ligase activity"/>
    <property type="evidence" value="ECO:0007669"/>
    <property type="project" value="TreeGrafter"/>
</dbReference>
<dbReference type="EMBL" id="JACHMY010000001">
    <property type="protein sequence ID" value="MBB5838109.1"/>
    <property type="molecule type" value="Genomic_DNA"/>
</dbReference>
<dbReference type="InterPro" id="IPR000873">
    <property type="entry name" value="AMP-dep_synth/lig_dom"/>
</dbReference>
<evidence type="ECO:0000256" key="1">
    <source>
        <dbReference type="ARBA" id="ARBA00022598"/>
    </source>
</evidence>
<dbReference type="InterPro" id="IPR045851">
    <property type="entry name" value="AMP-bd_C_sf"/>
</dbReference>
<dbReference type="AlphaFoldDB" id="A0A7W9MVS4"/>
<feature type="domain" description="AMP-dependent synthetase/ligase" evidence="2">
    <location>
        <begin position="48"/>
        <end position="398"/>
    </location>
</feature>
<dbReference type="Pfam" id="PF00501">
    <property type="entry name" value="AMP-binding"/>
    <property type="match status" value="1"/>
</dbReference>
<protein>
    <submittedName>
        <fullName evidence="3">Acyl-coenzyme A synthetase/AMP-(Fatty) acid ligase</fullName>
    </submittedName>
</protein>
<keyword evidence="4" id="KW-1185">Reference proteome</keyword>
<sequence>MKRSLRAQLAADPSVGTGNVLATVIALGADLDGPGLTFDTAVDHFPAEHPLTLGELDDRVQARTAWLHVHGIGRRDVVAIWATDAADIVLSFLALTRVGAIPALLNGKMAPAIASEYIRRLRVNGILADSTHRELLAGESDQPGSLHGAPILGTPKELGAGDSAKAPVHYRHHRDDPVVITHTSGTTGVPKAVLHTHTTLYAALKHLLTMPQAQGTDRILNALPIPHTATILMVNQVLGNRADMLLLSSQDAPVVLAAIERWKPRGVYGFAVTWAGLAREDLSRYAVGSVRMWFNTGDCAHEPHIRKLVAAGAREVVTREGRLMVPGSHFVDGLGSSEMGHNGFHVTHTPDSTHYGRCIGKPYQFASAAVLDAEGNELPDGTPGMLGFKSPSVSPGYWNDSVNTYRFRLNGWFLTGDLAYREAGGHFFHLDRVPDAVAGFDGPQLYTSLSEERILAALPEVLDCTVIVVPEGDGFVTDVLLELKPGVDAELEAEVRAAVGEEVAATIRRVSVVGAEGVPVTVTGKVRKVALRQDRLAEATP</sequence>
<name>A0A7W9MVS4_9ACTN</name>
<dbReference type="SUPFAM" id="SSF56801">
    <property type="entry name" value="Acetyl-CoA synthetase-like"/>
    <property type="match status" value="1"/>
</dbReference>
<reference evidence="3 4" key="1">
    <citation type="submission" date="2020-08" db="EMBL/GenBank/DDBJ databases">
        <title>Sequencing the genomes of 1000 actinobacteria strains.</title>
        <authorList>
            <person name="Klenk H.-P."/>
        </authorList>
    </citation>
    <scope>NUCLEOTIDE SEQUENCE [LARGE SCALE GENOMIC DNA]</scope>
    <source>
        <strain evidence="3 4">DSM 28967</strain>
    </source>
</reference>
<dbReference type="InterPro" id="IPR020845">
    <property type="entry name" value="AMP-binding_CS"/>
</dbReference>
<accession>A0A7W9MVS4</accession>
<dbReference type="PROSITE" id="PS00455">
    <property type="entry name" value="AMP_BINDING"/>
    <property type="match status" value="1"/>
</dbReference>
<dbReference type="GO" id="GO:0044550">
    <property type="term" value="P:secondary metabolite biosynthetic process"/>
    <property type="evidence" value="ECO:0007669"/>
    <property type="project" value="TreeGrafter"/>
</dbReference>
<dbReference type="InterPro" id="IPR042099">
    <property type="entry name" value="ANL_N_sf"/>
</dbReference>
<evidence type="ECO:0000313" key="3">
    <source>
        <dbReference type="EMBL" id="MBB5838109.1"/>
    </source>
</evidence>
<evidence type="ECO:0000313" key="4">
    <source>
        <dbReference type="Proteomes" id="UP000549971"/>
    </source>
</evidence>
<dbReference type="RefSeq" id="WP_184798658.1">
    <property type="nucleotide sequence ID" value="NZ_JACHMY010000001.1"/>
</dbReference>
<organism evidence="3 4">
    <name type="scientific">Kribbella italica</name>
    <dbReference type="NCBI Taxonomy" id="1540520"/>
    <lineage>
        <taxon>Bacteria</taxon>
        <taxon>Bacillati</taxon>
        <taxon>Actinomycetota</taxon>
        <taxon>Actinomycetes</taxon>
        <taxon>Propionibacteriales</taxon>
        <taxon>Kribbellaceae</taxon>
        <taxon>Kribbella</taxon>
    </lineage>
</organism>
<dbReference type="CDD" id="cd04433">
    <property type="entry name" value="AFD_class_I"/>
    <property type="match status" value="1"/>
</dbReference>
<comment type="caution">
    <text evidence="3">The sequence shown here is derived from an EMBL/GenBank/DDBJ whole genome shotgun (WGS) entry which is preliminary data.</text>
</comment>